<dbReference type="Pfam" id="PF12432">
    <property type="entry name" value="INTS1_RP2B-bd"/>
    <property type="match status" value="2"/>
</dbReference>
<dbReference type="InterPro" id="IPR053966">
    <property type="entry name" value="INTS1_INTS2-bd"/>
</dbReference>
<reference evidence="6" key="1">
    <citation type="journal article" date="2023" name="Mol. Biol. Evol.">
        <title>Third-Generation Sequencing Reveals the Adaptive Role of the Epigenome in Three Deep-Sea Polychaetes.</title>
        <authorList>
            <person name="Perez M."/>
            <person name="Aroh O."/>
            <person name="Sun Y."/>
            <person name="Lan Y."/>
            <person name="Juniper S.K."/>
            <person name="Young C.R."/>
            <person name="Angers B."/>
            <person name="Qian P.Y."/>
        </authorList>
    </citation>
    <scope>NUCLEOTIDE SEQUENCE</scope>
    <source>
        <strain evidence="6">P08H-3</strain>
    </source>
</reference>
<comment type="caution">
    <text evidence="6">The sequence shown here is derived from an EMBL/GenBank/DDBJ whole genome shotgun (WGS) entry which is preliminary data.</text>
</comment>
<feature type="domain" description="Integrator complex subunit 1 R3" evidence="3">
    <location>
        <begin position="1928"/>
        <end position="2087"/>
    </location>
</feature>
<evidence type="ECO:0000256" key="1">
    <source>
        <dbReference type="SAM" id="MobiDB-lite"/>
    </source>
</evidence>
<dbReference type="EMBL" id="JAODUP010000320">
    <property type="protein sequence ID" value="KAK2152727.1"/>
    <property type="molecule type" value="Genomic_DNA"/>
</dbReference>
<dbReference type="PANTHER" id="PTHR21224">
    <property type="entry name" value="INTEGRATOR COMPLEX SUBUNIT 1"/>
    <property type="match status" value="1"/>
</dbReference>
<dbReference type="InterPro" id="IPR053965">
    <property type="entry name" value="INTS1_R4"/>
</dbReference>
<protein>
    <recommendedName>
        <fullName evidence="8">Integrator complex subunit 1</fullName>
    </recommendedName>
</protein>
<dbReference type="Pfam" id="PF22928">
    <property type="entry name" value="INTS1_R4"/>
    <property type="match status" value="1"/>
</dbReference>
<proteinExistence type="predicted"/>
<keyword evidence="7" id="KW-1185">Reference proteome</keyword>
<dbReference type="GO" id="GO:0032039">
    <property type="term" value="C:integrator complex"/>
    <property type="evidence" value="ECO:0007669"/>
    <property type="project" value="InterPro"/>
</dbReference>
<dbReference type="Proteomes" id="UP001208570">
    <property type="component" value="Unassembled WGS sequence"/>
</dbReference>
<feature type="region of interest" description="Disordered" evidence="1">
    <location>
        <begin position="79"/>
        <end position="101"/>
    </location>
</feature>
<evidence type="ECO:0000259" key="5">
    <source>
        <dbReference type="Pfam" id="PF22929"/>
    </source>
</evidence>
<feature type="domain" description="Integrator complex subunit 1 RPB2-binding" evidence="2">
    <location>
        <begin position="585"/>
        <end position="635"/>
    </location>
</feature>
<feature type="region of interest" description="Disordered" evidence="1">
    <location>
        <begin position="1080"/>
        <end position="1102"/>
    </location>
</feature>
<gene>
    <name evidence="6" type="ORF">LSH36_320g00001</name>
</gene>
<evidence type="ECO:0000259" key="3">
    <source>
        <dbReference type="Pfam" id="PF22927"/>
    </source>
</evidence>
<feature type="domain" description="Integrator complex subunit 1 RPB2-binding" evidence="2">
    <location>
        <begin position="354"/>
        <end position="457"/>
    </location>
</feature>
<dbReference type="PANTHER" id="PTHR21224:SF1">
    <property type="entry name" value="INTEGRATOR COMPLEX SUBUNIT 1"/>
    <property type="match status" value="1"/>
</dbReference>
<sequence length="2278" mass="257661">MFQKRFLTSGLLDDGYDVLAHPRLMAVRLIGIELLGVPYWRCKVVQLVHVIVLIDLSGHAPPGDFIALGTKSEVKASVSAQPVRKAPAQSSTPTKREAPITTTSTLVLKKPKLGTSTFTPLGRHDVIEKRASPTVQVYLYEEIAKEVDPSEFLDFISQAADIEDDERVEALLCGAVRYLKVNRIKPESSMYLSLMYLAKYRGSIFNSEVVIEAFCSLLKREVSLSYKTKGNPLVSVLACNVLLGAFIYEENWPDHFVKVYMDDALGERIWVDRHDCKAFVENIQSAFNTKMPKFSALNTDDKNTGTGIGAGGGSPTAVKIDDDEDSTEDAETSKSVEEDVTSMIFPRYPYQQVSIESYVLDILREQLSRRQSMDGGSRNLLRVMTATCGYTEVRTMAVQRLEMWLQNPKLTRAAQDLLMSVCMNCDQHSSQDIEVMNQLCKIRLKLKPLVNHYLLCVSIHNICIHGDIAGSIWKIRNDLVPDDCCFLHEETAELVCQEFIRGAATMIELNGELISVSSKPCFTRVLVLCNDEYIKCVETVAFSLHLDAGVFHALALEAQVLATAIADCPQKLYILQKNTDLLQDKELIAQHPDNLRTLMTYTVYNELSNSRNPNNMALLSVMFNMASEHSAKLLAEVFQDLLSNRDEYLRGLRILLREIVRGVRQDMNFVEFALGLMKERTDSKFTEMETQHKDRLFMSLADLITLTALLSVSPAVKEVASALIRGDQKDLEALHSFQNQMAVIQRDAVSWLHTIAPKMFDIKQTEYVHCLRKVLFLEVPEHYTKVDNWPPENDRSTMLRLVSEVPVLEDTLLRILIMGLTREVPVNATDAIELVDQLITRAALQASDDFQVLVVERVDFIDLLLNLCTYRHPENISLPKGYKPPALAITNLYWKAWTVMLVISAFNPSKIGFAAWENYPMLKCLMEMVMTSNFRFPPPTMATEEKTIEEIKNREKQLSELEKQQILEFEGHLAAATSKKQITEANSLLLSQLTTMDPSGPPRQPPQQLLDQLETLNRRLGIGHLLCRSRNPDFLLDIIHRQGTSQSMPWLAELVESSESSLDVLPVQCLCEFLLHDTPGGQHDRDDDDDDGRSERQKLKYKHHKHQQLLGRLQTLLHSSTSDARTICEVLGYFLKRLSSQTRNNRLLAVKGLSMVLSKDQLDVRIDEPMDLDDNPAAAVIPSHKWLLEQLPFIPQFSAVKPQACAALRQACQVETDSAAVSAYIVFLSQHTSDLQLQELDELALDLAQLIVERATLMNHLLPQEGVTHHKDRAEHVLASMINLFYSYLIKAQQPDKEAYSWSNTRDQILLQWESGKSATINVLVVHAMIILLTYSEPKVKSFYREMCDTWFPETGNPPSAYLVDTSEEALLLPDWLKLRMIRSCNDRLVDAALVDLEPSQLLLFVQSFGIPVASMSKLLKCLDQAVLQDSYTMEQVVVDKGYMAQLVQVQHMRGAQGGNRFCALLLPGGVEQPSSATKDVDMILSPRRRTLSHVSKTPILSSMEEIGQSHVISILRQVFNMDDDNQSVTEIDRSKTYRILQKSLSKVEVCKTVNDVLLQLIKSEERTKLISSLKMYLHFSCPLLRLLIAKEDYLGDNLSELMTLLAKTFEDCRSSVANLVSRYLTEKAGTTHIAKVSHELDILKTKVNGGEEAFKTVLSIRDNQRAENFVNLSMVDCIKSQKVKDRSATLTEALQVKHESIPQSTTGLLVDWLQLLDPEIISHVPELQQQILFSKQPQLSEGIQASKESYVLCQPYLLALLTHQTSWSSLHKSVELVLSRSDNRFSASAALDFLYACIYIPKIWQGRDKRVPKNSIPEDILKLTVTQIQCVVSYMLEEALSETHTSDVILQQRIPLLLRCCCKKYHLLRAVTDYLYERIKKQGKDQAVSEQLLLELYLQIPDVVDIKTNSFSKKVDCSLTQKGTSQLDVLTHRIISTLGSACPGKNSENKMYDASIACRKLASQHPLLVLRQLPMISALLQSRAQFSFGEVKHRNHLLLYTHILGILEFLQPYIFYREYYKTLDIIFKSFFELIRFHGLRNRQLGSVIVKFIKLLNNFMLHSTTHAGSMLHQYTDTLNELTNPYPDLVQLRELLAGLTLPQRDGEPKPEPIQKAEVKACDLNPSRPCSPINMAQLTPYLATLAKGSTADVLNVLQDLDETSKRKVDILQYFQSDLCHLLSDQNDQCRNTAHSLVMRYVRHDPGSATQFVPAVIQCMEHPNLDVVNSVLKNLPEFTLLAQEYATEILQKAFKVGVFKKIDSASFISEAVQLLNMETMM</sequence>
<dbReference type="Pfam" id="PF22929">
    <property type="entry name" value="INTS1_INTS2-bd"/>
    <property type="match status" value="1"/>
</dbReference>
<organism evidence="6 7">
    <name type="scientific">Paralvinella palmiformis</name>
    <dbReference type="NCBI Taxonomy" id="53620"/>
    <lineage>
        <taxon>Eukaryota</taxon>
        <taxon>Metazoa</taxon>
        <taxon>Spiralia</taxon>
        <taxon>Lophotrochozoa</taxon>
        <taxon>Annelida</taxon>
        <taxon>Polychaeta</taxon>
        <taxon>Sedentaria</taxon>
        <taxon>Canalipalpata</taxon>
        <taxon>Terebellida</taxon>
        <taxon>Terebelliformia</taxon>
        <taxon>Alvinellidae</taxon>
        <taxon>Paralvinella</taxon>
    </lineage>
</organism>
<dbReference type="InterPro" id="IPR053964">
    <property type="entry name" value="INT1_R3"/>
</dbReference>
<dbReference type="InterPro" id="IPR038902">
    <property type="entry name" value="INTS1"/>
</dbReference>
<feature type="domain" description="Integrator complex subunit 1 R4" evidence="4">
    <location>
        <begin position="2142"/>
        <end position="2240"/>
    </location>
</feature>
<feature type="domain" description="Integrator complex subunit 1 INTS2-binding" evidence="5">
    <location>
        <begin position="1129"/>
        <end position="1462"/>
    </location>
</feature>
<feature type="compositionally biased region" description="Acidic residues" evidence="1">
    <location>
        <begin position="321"/>
        <end position="330"/>
    </location>
</feature>
<evidence type="ECO:0000259" key="4">
    <source>
        <dbReference type="Pfam" id="PF22928"/>
    </source>
</evidence>
<name>A0AAD9JGI8_9ANNE</name>
<evidence type="ECO:0000259" key="2">
    <source>
        <dbReference type="Pfam" id="PF12432"/>
    </source>
</evidence>
<dbReference type="InterPro" id="IPR022145">
    <property type="entry name" value="INTS1_RPB2-bd"/>
</dbReference>
<evidence type="ECO:0000313" key="6">
    <source>
        <dbReference type="EMBL" id="KAK2152727.1"/>
    </source>
</evidence>
<accession>A0AAD9JGI8</accession>
<evidence type="ECO:0000313" key="7">
    <source>
        <dbReference type="Proteomes" id="UP001208570"/>
    </source>
</evidence>
<evidence type="ECO:0008006" key="8">
    <source>
        <dbReference type="Google" id="ProtNLM"/>
    </source>
</evidence>
<feature type="region of interest" description="Disordered" evidence="1">
    <location>
        <begin position="305"/>
        <end position="335"/>
    </location>
</feature>
<dbReference type="Pfam" id="PF22927">
    <property type="entry name" value="INT1_R3"/>
    <property type="match status" value="1"/>
</dbReference>
<dbReference type="GO" id="GO:0034474">
    <property type="term" value="P:U2 snRNA 3'-end processing"/>
    <property type="evidence" value="ECO:0007669"/>
    <property type="project" value="InterPro"/>
</dbReference>